<dbReference type="InterPro" id="IPR031701">
    <property type="entry name" value="SIX1_SD"/>
</dbReference>
<dbReference type="PROSITE" id="PS50071">
    <property type="entry name" value="HOMEOBOX_2"/>
    <property type="match status" value="1"/>
</dbReference>
<evidence type="ECO:0000256" key="2">
    <source>
        <dbReference type="ARBA" id="ARBA00008161"/>
    </source>
</evidence>
<evidence type="ECO:0000256" key="9">
    <source>
        <dbReference type="SAM" id="MobiDB-lite"/>
    </source>
</evidence>
<evidence type="ECO:0000256" key="3">
    <source>
        <dbReference type="ARBA" id="ARBA00022473"/>
    </source>
</evidence>
<evidence type="ECO:0000256" key="5">
    <source>
        <dbReference type="ARBA" id="ARBA00023155"/>
    </source>
</evidence>
<evidence type="ECO:0000256" key="4">
    <source>
        <dbReference type="ARBA" id="ARBA00023125"/>
    </source>
</evidence>
<organism evidence="11 12">
    <name type="scientific">Cotesia glomerata</name>
    <name type="common">Lepidopteran parasitic wasp</name>
    <name type="synonym">Apanteles glomeratus</name>
    <dbReference type="NCBI Taxonomy" id="32391"/>
    <lineage>
        <taxon>Eukaryota</taxon>
        <taxon>Metazoa</taxon>
        <taxon>Ecdysozoa</taxon>
        <taxon>Arthropoda</taxon>
        <taxon>Hexapoda</taxon>
        <taxon>Insecta</taxon>
        <taxon>Pterygota</taxon>
        <taxon>Neoptera</taxon>
        <taxon>Endopterygota</taxon>
        <taxon>Hymenoptera</taxon>
        <taxon>Apocrita</taxon>
        <taxon>Ichneumonoidea</taxon>
        <taxon>Braconidae</taxon>
        <taxon>Microgastrinae</taxon>
        <taxon>Cotesia</taxon>
    </lineage>
</organism>
<reference evidence="11 12" key="1">
    <citation type="journal article" date="2021" name="J. Hered.">
        <title>A chromosome-level genome assembly of the parasitoid wasp, Cotesia glomerata (Hymenoptera: Braconidae).</title>
        <authorList>
            <person name="Pinto B.J."/>
            <person name="Weis J.J."/>
            <person name="Gamble T."/>
            <person name="Ode P.J."/>
            <person name="Paul R."/>
            <person name="Zaspel J.M."/>
        </authorList>
    </citation>
    <scope>NUCLEOTIDE SEQUENCE [LARGE SCALE GENOMIC DNA]</scope>
    <source>
        <strain evidence="11">CgM1</strain>
    </source>
</reference>
<dbReference type="EMBL" id="JAHXZJ010000001">
    <property type="protein sequence ID" value="KAH0568637.1"/>
    <property type="molecule type" value="Genomic_DNA"/>
</dbReference>
<comment type="similarity">
    <text evidence="2">Belongs to the SIX/Sine oculis homeobox family.</text>
</comment>
<dbReference type="InterPro" id="IPR001356">
    <property type="entry name" value="HD"/>
</dbReference>
<protein>
    <recommendedName>
        <fullName evidence="10">Homeobox domain-containing protein</fullName>
    </recommendedName>
</protein>
<accession>A0AAV7J8U6</accession>
<evidence type="ECO:0000259" key="10">
    <source>
        <dbReference type="PROSITE" id="PS50071"/>
    </source>
</evidence>
<feature type="compositionally biased region" description="Polar residues" evidence="9">
    <location>
        <begin position="89"/>
        <end position="99"/>
    </location>
</feature>
<keyword evidence="4 7" id="KW-0238">DNA-binding</keyword>
<feature type="region of interest" description="Disordered" evidence="9">
    <location>
        <begin position="77"/>
        <end position="141"/>
    </location>
</feature>
<dbReference type="GO" id="GO:0000978">
    <property type="term" value="F:RNA polymerase II cis-regulatory region sequence-specific DNA binding"/>
    <property type="evidence" value="ECO:0007669"/>
    <property type="project" value="TreeGrafter"/>
</dbReference>
<sequence length="348" mass="38439">MNKRQRLESHRKVLSHMLIPLTFYQDSLLRKVLVRVCGEGVKFTVEGGGNGVPGGVVGPNEVMMGYGGAVGTSGAMGPSSGADVLGSTGDYSPQGTPNSLGGHPTGSVDPAGTYNIPGSAGALTTYSPQDSPASSAGASANNNEKLPTFGFTQEQVACVCEVLQQAGSIERLGRFLWSLPQCARLQRHESVLKAKAIVAFHRCNFKQLYQILESNSFSPHNHPKLQALWLKAHYIEAERLRGRALGAVGKYRVRRKFPLPRTIWDGEETSYCFKEKSRSVLREWYASNPYPSPREKRELAESTGLTTTQVSNWFKNRRQRDRAAEQRFGNQFDFVHFENNNVIESKNM</sequence>
<keyword evidence="3" id="KW-0217">Developmental protein</keyword>
<keyword evidence="6 7" id="KW-0539">Nucleus</keyword>
<evidence type="ECO:0000256" key="8">
    <source>
        <dbReference type="RuleBase" id="RU000682"/>
    </source>
</evidence>
<feature type="domain" description="Homeobox" evidence="10">
    <location>
        <begin position="264"/>
        <end position="324"/>
    </location>
</feature>
<gene>
    <name evidence="11" type="ORF">KQX54_021325</name>
</gene>
<keyword evidence="5 7" id="KW-0371">Homeobox</keyword>
<dbReference type="FunFam" id="1.10.10.60:FF:000063">
    <property type="entry name" value="SIX homeobox 2"/>
    <property type="match status" value="1"/>
</dbReference>
<evidence type="ECO:0000313" key="11">
    <source>
        <dbReference type="EMBL" id="KAH0568637.1"/>
    </source>
</evidence>
<comment type="caution">
    <text evidence="11">The sequence shown here is derived from an EMBL/GenBank/DDBJ whole genome shotgun (WGS) entry which is preliminary data.</text>
</comment>
<dbReference type="InterPro" id="IPR009057">
    <property type="entry name" value="Homeodomain-like_sf"/>
</dbReference>
<dbReference type="Pfam" id="PF16878">
    <property type="entry name" value="SIX1_SD"/>
    <property type="match status" value="1"/>
</dbReference>
<dbReference type="PANTHER" id="PTHR10390">
    <property type="entry name" value="HOMEOBOX PROTEIN SIX"/>
    <property type="match status" value="1"/>
</dbReference>
<dbReference type="PROSITE" id="PS00027">
    <property type="entry name" value="HOMEOBOX_1"/>
    <property type="match status" value="1"/>
</dbReference>
<evidence type="ECO:0000256" key="1">
    <source>
        <dbReference type="ARBA" id="ARBA00004123"/>
    </source>
</evidence>
<name>A0AAV7J8U6_COTGL</name>
<dbReference type="SUPFAM" id="SSF46689">
    <property type="entry name" value="Homeodomain-like"/>
    <property type="match status" value="1"/>
</dbReference>
<dbReference type="GO" id="GO:0000981">
    <property type="term" value="F:DNA-binding transcription factor activity, RNA polymerase II-specific"/>
    <property type="evidence" value="ECO:0007669"/>
    <property type="project" value="InterPro"/>
</dbReference>
<dbReference type="CDD" id="cd00086">
    <property type="entry name" value="homeodomain"/>
    <property type="match status" value="1"/>
</dbReference>
<dbReference type="AlphaFoldDB" id="A0AAV7J8U6"/>
<proteinExistence type="inferred from homology"/>
<keyword evidence="12" id="KW-1185">Reference proteome</keyword>
<dbReference type="Proteomes" id="UP000826195">
    <property type="component" value="Unassembled WGS sequence"/>
</dbReference>
<dbReference type="SMART" id="SM00389">
    <property type="entry name" value="HOX"/>
    <property type="match status" value="1"/>
</dbReference>
<feature type="compositionally biased region" description="Low complexity" evidence="9">
    <location>
        <begin position="131"/>
        <end position="141"/>
    </location>
</feature>
<dbReference type="GO" id="GO:0005667">
    <property type="term" value="C:transcription regulator complex"/>
    <property type="evidence" value="ECO:0007669"/>
    <property type="project" value="TreeGrafter"/>
</dbReference>
<feature type="DNA-binding region" description="Homeobox" evidence="7">
    <location>
        <begin position="266"/>
        <end position="325"/>
    </location>
</feature>
<evidence type="ECO:0000256" key="6">
    <source>
        <dbReference type="ARBA" id="ARBA00023242"/>
    </source>
</evidence>
<comment type="subcellular location">
    <subcellularLocation>
        <location evidence="1 7 8">Nucleus</location>
    </subcellularLocation>
</comment>
<dbReference type="InterPro" id="IPR017970">
    <property type="entry name" value="Homeobox_CS"/>
</dbReference>
<dbReference type="Gene3D" id="1.10.10.60">
    <property type="entry name" value="Homeodomain-like"/>
    <property type="match status" value="1"/>
</dbReference>
<dbReference type="PANTHER" id="PTHR10390:SF61">
    <property type="entry name" value="HOMEOBOX PROTEIN SIX2"/>
    <property type="match status" value="1"/>
</dbReference>
<dbReference type="Pfam" id="PF00046">
    <property type="entry name" value="Homeodomain"/>
    <property type="match status" value="1"/>
</dbReference>
<evidence type="ECO:0000256" key="7">
    <source>
        <dbReference type="PROSITE-ProRule" id="PRU00108"/>
    </source>
</evidence>
<evidence type="ECO:0000313" key="12">
    <source>
        <dbReference type="Proteomes" id="UP000826195"/>
    </source>
</evidence>
<dbReference type="GO" id="GO:0005634">
    <property type="term" value="C:nucleus"/>
    <property type="evidence" value="ECO:0007669"/>
    <property type="project" value="UniProtKB-SubCell"/>
</dbReference>